<dbReference type="AlphaFoldDB" id="A8DJN5"/>
<dbReference type="InterPro" id="IPR032466">
    <property type="entry name" value="Metal_Hydrolase"/>
</dbReference>
<keyword evidence="2 5" id="KW-0378">Hydrolase</keyword>
<dbReference type="PANTHER" id="PTHR43794">
    <property type="entry name" value="AMINOHYDROLASE SSNA-RELATED"/>
    <property type="match status" value="1"/>
</dbReference>
<dbReference type="GO" id="GO:0046872">
    <property type="term" value="F:metal ion binding"/>
    <property type="evidence" value="ECO:0007669"/>
    <property type="project" value="UniProtKB-KW"/>
</dbReference>
<keyword evidence="1" id="KW-0479">Metal-binding</keyword>
<evidence type="ECO:0000256" key="1">
    <source>
        <dbReference type="ARBA" id="ARBA00022723"/>
    </source>
</evidence>
<dbReference type="SUPFAM" id="SSF51556">
    <property type="entry name" value="Metallo-dependent hydrolases"/>
    <property type="match status" value="1"/>
</dbReference>
<organism evidence="5">
    <name type="scientific">Chloracidobacterium thermophilum</name>
    <dbReference type="NCBI Taxonomy" id="458033"/>
    <lineage>
        <taxon>Bacteria</taxon>
        <taxon>Pseudomonadati</taxon>
        <taxon>Acidobacteriota</taxon>
        <taxon>Terriglobia</taxon>
        <taxon>Terriglobales</taxon>
        <taxon>Acidobacteriaceae</taxon>
        <taxon>Chloracidobacterium</taxon>
    </lineage>
</organism>
<dbReference type="NCBIfam" id="NF005557">
    <property type="entry name" value="PRK07228.1"/>
    <property type="match status" value="1"/>
</dbReference>
<dbReference type="InterPro" id="IPR006680">
    <property type="entry name" value="Amidohydro-rel"/>
</dbReference>
<gene>
    <name evidence="5" type="ORF">YS_M60-F11.128</name>
</gene>
<dbReference type="InterPro" id="IPR011059">
    <property type="entry name" value="Metal-dep_hydrolase_composite"/>
</dbReference>
<dbReference type="Gene3D" id="2.30.40.10">
    <property type="entry name" value="Urease, subunit C, domain 1"/>
    <property type="match status" value="1"/>
</dbReference>
<proteinExistence type="predicted"/>
<evidence type="ECO:0000256" key="2">
    <source>
        <dbReference type="ARBA" id="ARBA00022801"/>
    </source>
</evidence>
<dbReference type="Gene3D" id="3.20.20.140">
    <property type="entry name" value="Metal-dependent hydrolases"/>
    <property type="match status" value="1"/>
</dbReference>
<dbReference type="InterPro" id="IPR050287">
    <property type="entry name" value="MTA/SAH_deaminase"/>
</dbReference>
<sequence>MATLRIINGTLLTSGPHHQVINGDLYVQDGRITYLGKVPATAEETLDASGCVVIPGFVQSHIHLCQTLFRGAADDLELLDWLKTRIWKFEAAHTPESLRVSAQLAIAEMMSGGTTCAMTMESVHHTEAALEVVAESGFRAVVGKCLMDAGDEVPPGLRETTAHARTESLRLLDTWHGQAGGRVHIAFAPRFVLSCTETLLREIAALAREKGVRIHTHAAENRTEVALVERLTGRRNLMYLHALGLTGPHVGVAHCIWLDDTEMELLAETGTHVLHCPSSNLKLGSGIAKVAEMLERGISVSLGADGAPCNNRLDAFTEMRTAALLQKMRYGAQKLTALDAFQMATWQGARALGLEHEIGSLEVGKAADIAVVTIDTLHAAPHPDPLSALVYAAMASDVRHVVIAGQVVVRNGALTTLDAAETRARARREFAALAARAGVA</sequence>
<name>A8DJN5_9BACT</name>
<evidence type="ECO:0000313" key="5">
    <source>
        <dbReference type="EMBL" id="ABV27195.1"/>
    </source>
</evidence>
<protein>
    <submittedName>
        <fullName evidence="5">Amidohydrolase</fullName>
    </submittedName>
</protein>
<evidence type="ECO:0000259" key="4">
    <source>
        <dbReference type="Pfam" id="PF01979"/>
    </source>
</evidence>
<keyword evidence="3" id="KW-0862">Zinc</keyword>
<reference evidence="5" key="1">
    <citation type="journal article" date="2007" name="Science">
        <title>Candidatus Chloracidobacterium thermophilum: an aerobic phototrophic Acidobacterium.</title>
        <authorList>
            <person name="Bryant D.A."/>
            <person name="Costas A.M."/>
            <person name="Maresca J.A."/>
            <person name="Chew A.G."/>
            <person name="Klatt C.G."/>
            <person name="Bateson M.M."/>
            <person name="Tallon L.J."/>
            <person name="Hostetler J."/>
            <person name="Nelson W.C."/>
            <person name="Heidelberg J.F."/>
            <person name="Ward D.M."/>
        </authorList>
    </citation>
    <scope>NUCLEOTIDE SEQUENCE</scope>
</reference>
<dbReference type="EMBL" id="EF531339">
    <property type="protein sequence ID" value="ABV27195.1"/>
    <property type="molecule type" value="Genomic_DNA"/>
</dbReference>
<dbReference type="CDD" id="cd01298">
    <property type="entry name" value="ATZ_TRZ_like"/>
    <property type="match status" value="1"/>
</dbReference>
<evidence type="ECO:0000256" key="3">
    <source>
        <dbReference type="ARBA" id="ARBA00022833"/>
    </source>
</evidence>
<dbReference type="Pfam" id="PF01979">
    <property type="entry name" value="Amidohydro_1"/>
    <property type="match status" value="1"/>
</dbReference>
<dbReference type="PANTHER" id="PTHR43794:SF11">
    <property type="entry name" value="AMIDOHYDROLASE-RELATED DOMAIN-CONTAINING PROTEIN"/>
    <property type="match status" value="1"/>
</dbReference>
<dbReference type="GO" id="GO:0016814">
    <property type="term" value="F:hydrolase activity, acting on carbon-nitrogen (but not peptide) bonds, in cyclic amidines"/>
    <property type="evidence" value="ECO:0007669"/>
    <property type="project" value="UniProtKB-ARBA"/>
</dbReference>
<dbReference type="FunFam" id="3.20.20.140:FF:000014">
    <property type="entry name" value="5-methylthioadenosine/S-adenosylhomocysteine deaminase"/>
    <property type="match status" value="1"/>
</dbReference>
<accession>A8DJN5</accession>
<feature type="domain" description="Amidohydrolase-related" evidence="4">
    <location>
        <begin position="52"/>
        <end position="408"/>
    </location>
</feature>
<dbReference type="SUPFAM" id="SSF51338">
    <property type="entry name" value="Composite domain of metallo-dependent hydrolases"/>
    <property type="match status" value="2"/>
</dbReference>
<dbReference type="GO" id="GO:0019239">
    <property type="term" value="F:deaminase activity"/>
    <property type="evidence" value="ECO:0007669"/>
    <property type="project" value="UniProtKB-ARBA"/>
</dbReference>